<feature type="region of interest" description="Disordered" evidence="2">
    <location>
        <begin position="51"/>
        <end position="146"/>
    </location>
</feature>
<feature type="region of interest" description="Disordered" evidence="2">
    <location>
        <begin position="250"/>
        <end position="272"/>
    </location>
</feature>
<dbReference type="InterPro" id="IPR001810">
    <property type="entry name" value="F-box_dom"/>
</dbReference>
<accession>A0A8C8I1M7</accession>
<feature type="region of interest" description="Disordered" evidence="2">
    <location>
        <begin position="164"/>
        <end position="183"/>
    </location>
</feature>
<evidence type="ECO:0000256" key="1">
    <source>
        <dbReference type="ARBA" id="ARBA00022786"/>
    </source>
</evidence>
<name>A0A8C8I1M7_ONCTS</name>
<reference evidence="5" key="1">
    <citation type="journal article" date="2018" name="PLoS ONE">
        <title>Chinook salmon (Oncorhynchus tshawytscha) genome and transcriptome.</title>
        <authorList>
            <person name="Christensen K.A."/>
            <person name="Leong J.S."/>
            <person name="Sakhrani D."/>
            <person name="Biagi C.A."/>
            <person name="Minkley D.R."/>
            <person name="Withler R.E."/>
            <person name="Rondeau E.B."/>
            <person name="Koop B.F."/>
            <person name="Devlin R.H."/>
        </authorList>
    </citation>
    <scope>NUCLEOTIDE SEQUENCE [LARGE SCALE GENOMIC DNA]</scope>
</reference>
<dbReference type="InterPro" id="IPR036047">
    <property type="entry name" value="F-box-like_dom_sf"/>
</dbReference>
<dbReference type="Proteomes" id="UP000694402">
    <property type="component" value="Unassembled WGS sequence"/>
</dbReference>
<reference evidence="4" key="3">
    <citation type="submission" date="2025-09" db="UniProtKB">
        <authorList>
            <consortium name="Ensembl"/>
        </authorList>
    </citation>
    <scope>IDENTIFICATION</scope>
</reference>
<proteinExistence type="predicted"/>
<feature type="compositionally biased region" description="Low complexity" evidence="2">
    <location>
        <begin position="110"/>
        <end position="126"/>
    </location>
</feature>
<reference evidence="4" key="2">
    <citation type="submission" date="2025-08" db="UniProtKB">
        <authorList>
            <consortium name="Ensembl"/>
        </authorList>
    </citation>
    <scope>IDENTIFICATION</scope>
</reference>
<sequence>LPGLGGSENQEASLSVSYQGEDGEGPLDIWAVIKPGNTKEKIAIFASSQCRGSLDEGGSVAKRRRRSGSEEESPREGSETGTGKALSVVELVAALEQRASDKQGDSKPVSLRSSTSITLSRGLSLTQEPQQPKAPDQSPQGTDEAECVKVSDMVAKLESECLKRRSVPREGSGSGGELSRNNSLRRRVGRVLLAGADACSISAQPPPSPTGPQHGLEETTGVQHLHASPSEGRPSVSTIHTDKLVPSSCHEASHWASRSSDPASPSHSVDSGCGASIHVVREPEEMCEAQGQQVGSRVIEAGQDLYLQLQSERASSSLQSEEPLPGMLFFSHPLPQLTRDLAEPSKPQPCDPAVSEGEGSAFSQCETVPFPLRRLVSHEFLEMRFKIQLLLEPQQYMAFLPHHIIVKIFCLLPTENLAALKCTCHYFKFLIESYGVRPADCRWVCDPRYKDDPCKQCKKRYGRGDVSLCRWHHKPYCQALPYGPGYWMCCHGSHKDTPGCNVGLHDNRWVPAFHSINMPIYKKPRAVTEE</sequence>
<evidence type="ECO:0000313" key="5">
    <source>
        <dbReference type="Proteomes" id="UP000694402"/>
    </source>
</evidence>
<protein>
    <recommendedName>
        <fullName evidence="3">F-box domain-containing protein</fullName>
    </recommendedName>
</protein>
<evidence type="ECO:0000256" key="2">
    <source>
        <dbReference type="SAM" id="MobiDB-lite"/>
    </source>
</evidence>
<feature type="compositionally biased region" description="Polar residues" evidence="2">
    <location>
        <begin position="7"/>
        <end position="18"/>
    </location>
</feature>
<organism evidence="4 5">
    <name type="scientific">Oncorhynchus tshawytscha</name>
    <name type="common">Chinook salmon</name>
    <name type="synonym">Salmo tshawytscha</name>
    <dbReference type="NCBI Taxonomy" id="74940"/>
    <lineage>
        <taxon>Eukaryota</taxon>
        <taxon>Metazoa</taxon>
        <taxon>Chordata</taxon>
        <taxon>Craniata</taxon>
        <taxon>Vertebrata</taxon>
        <taxon>Euteleostomi</taxon>
        <taxon>Actinopterygii</taxon>
        <taxon>Neopterygii</taxon>
        <taxon>Teleostei</taxon>
        <taxon>Protacanthopterygii</taxon>
        <taxon>Salmoniformes</taxon>
        <taxon>Salmonidae</taxon>
        <taxon>Salmoninae</taxon>
        <taxon>Oncorhynchus</taxon>
    </lineage>
</organism>
<gene>
    <name evidence="4" type="primary">FBXO34</name>
</gene>
<feature type="compositionally biased region" description="Basic and acidic residues" evidence="2">
    <location>
        <begin position="67"/>
        <end position="78"/>
    </location>
</feature>
<dbReference type="PANTHER" id="PTHR16271:SF11">
    <property type="entry name" value="F-BOX ONLY PROTEIN 34"/>
    <property type="match status" value="1"/>
</dbReference>
<keyword evidence="1" id="KW-0833">Ubl conjugation pathway</keyword>
<feature type="region of interest" description="Disordered" evidence="2">
    <location>
        <begin position="1"/>
        <end position="29"/>
    </location>
</feature>
<keyword evidence="5" id="KW-1185">Reference proteome</keyword>
<dbReference type="Pfam" id="PF00646">
    <property type="entry name" value="F-box"/>
    <property type="match status" value="1"/>
</dbReference>
<feature type="compositionally biased region" description="Low complexity" evidence="2">
    <location>
        <begin position="256"/>
        <end position="271"/>
    </location>
</feature>
<evidence type="ECO:0000313" key="4">
    <source>
        <dbReference type="Ensembl" id="ENSOTSP00005156278.1"/>
    </source>
</evidence>
<dbReference type="AlphaFoldDB" id="A0A8C8I1M7"/>
<dbReference type="PANTHER" id="PTHR16271">
    <property type="entry name" value="F-BOX ONLY PROTEIN 34/46 FAMILY MEMBER"/>
    <property type="match status" value="1"/>
</dbReference>
<evidence type="ECO:0000259" key="3">
    <source>
        <dbReference type="Pfam" id="PF00646"/>
    </source>
</evidence>
<dbReference type="SUPFAM" id="SSF81383">
    <property type="entry name" value="F-box domain"/>
    <property type="match status" value="1"/>
</dbReference>
<dbReference type="GeneTree" id="ENSGT00530000064222"/>
<dbReference type="Ensembl" id="ENSOTST00005157877.1">
    <property type="protein sequence ID" value="ENSOTSP00005156278.1"/>
    <property type="gene ID" value="ENSOTSG00005069343.1"/>
</dbReference>
<feature type="domain" description="F-box" evidence="3">
    <location>
        <begin position="400"/>
        <end position="433"/>
    </location>
</feature>
<dbReference type="InterPro" id="IPR039594">
    <property type="entry name" value="FBXO34/46"/>
</dbReference>